<reference evidence="1 3" key="1">
    <citation type="submission" date="2016-10" db="EMBL/GenBank/DDBJ databases">
        <authorList>
            <person name="de Groot N.N."/>
        </authorList>
    </citation>
    <scope>NUCLEOTIDE SEQUENCE [LARGE SCALE GENOMIC DNA]</scope>
    <source>
        <strain evidence="1 3">DSM 12130</strain>
    </source>
</reference>
<evidence type="ECO:0000313" key="2">
    <source>
        <dbReference type="EMBL" id="SDP81955.1"/>
    </source>
</evidence>
<dbReference type="EMBL" id="FNJI01000047">
    <property type="protein sequence ID" value="SDP76567.1"/>
    <property type="molecule type" value="Genomic_DNA"/>
</dbReference>
<evidence type="ECO:0000313" key="3">
    <source>
        <dbReference type="Proteomes" id="UP000199073"/>
    </source>
</evidence>
<gene>
    <name evidence="1" type="ORF">SAMN05660330_04004</name>
    <name evidence="2" type="ORF">SAMN05660330_04241</name>
</gene>
<sequence>MRKHTIKYVGLDVHKDTIVIAIADEERSGETRNYGAIPHTIDALEKFLRKQLSQGVELRCAYEAGPTGFGLYHYLRNNG</sequence>
<dbReference type="Proteomes" id="UP000199073">
    <property type="component" value="Unassembled WGS sequence"/>
</dbReference>
<name>A0A1H0VDL8_9BACT</name>
<keyword evidence="3" id="KW-1185">Reference proteome</keyword>
<dbReference type="AlphaFoldDB" id="A0A1H0VDL8"/>
<feature type="non-terminal residue" evidence="1">
    <location>
        <position position="79"/>
    </location>
</feature>
<dbReference type="EMBL" id="FNJI01000065">
    <property type="protein sequence ID" value="SDP81955.1"/>
    <property type="molecule type" value="Genomic_DNA"/>
</dbReference>
<protein>
    <recommendedName>
        <fullName evidence="4">Transposase</fullName>
    </recommendedName>
</protein>
<evidence type="ECO:0008006" key="4">
    <source>
        <dbReference type="Google" id="ProtNLM"/>
    </source>
</evidence>
<evidence type="ECO:0000313" key="1">
    <source>
        <dbReference type="EMBL" id="SDP76567.1"/>
    </source>
</evidence>
<organism evidence="1 3">
    <name type="scientific">Desulforhopalus singaporensis</name>
    <dbReference type="NCBI Taxonomy" id="91360"/>
    <lineage>
        <taxon>Bacteria</taxon>
        <taxon>Pseudomonadati</taxon>
        <taxon>Thermodesulfobacteriota</taxon>
        <taxon>Desulfobulbia</taxon>
        <taxon>Desulfobulbales</taxon>
        <taxon>Desulfocapsaceae</taxon>
        <taxon>Desulforhopalus</taxon>
    </lineage>
</organism>
<proteinExistence type="predicted"/>
<accession>A0A1H0VDL8</accession>